<dbReference type="HAMAP" id="MF_00409">
    <property type="entry name" value="LpxK"/>
    <property type="match status" value="1"/>
</dbReference>
<evidence type="ECO:0000313" key="14">
    <source>
        <dbReference type="EMBL" id="QCD47051.1"/>
    </source>
</evidence>
<dbReference type="AlphaFoldDB" id="A0A6G5QN39"/>
<dbReference type="GO" id="GO:0005886">
    <property type="term" value="C:plasma membrane"/>
    <property type="evidence" value="ECO:0007669"/>
    <property type="project" value="TreeGrafter"/>
</dbReference>
<dbReference type="InterPro" id="IPR003758">
    <property type="entry name" value="LpxK"/>
</dbReference>
<dbReference type="PANTHER" id="PTHR42724:SF1">
    <property type="entry name" value="TETRAACYLDISACCHARIDE 4'-KINASE, MITOCHONDRIAL-RELATED"/>
    <property type="match status" value="1"/>
</dbReference>
<gene>
    <name evidence="13 14" type="primary">lpxK</name>
    <name evidence="14" type="ORF">CRECT_1401</name>
</gene>
<evidence type="ECO:0000256" key="3">
    <source>
        <dbReference type="ARBA" id="ARBA00012071"/>
    </source>
</evidence>
<reference evidence="14 15" key="1">
    <citation type="submission" date="2016-07" db="EMBL/GenBank/DDBJ databases">
        <title>Comparative genomics of the Campylobacter concisus group.</title>
        <authorList>
            <person name="Miller W.G."/>
            <person name="Yee E."/>
            <person name="Chapman M.H."/>
            <person name="Huynh S."/>
            <person name="Bono J.L."/>
            <person name="On S.L.W."/>
            <person name="StLeger J."/>
            <person name="Foster G."/>
            <person name="Parker C.T."/>
        </authorList>
    </citation>
    <scope>NUCLEOTIDE SEQUENCE [LARGE SCALE GENOMIC DNA]</scope>
    <source>
        <strain evidence="14 15">ATCC 33238</strain>
    </source>
</reference>
<sequence length="304" mass="33572">MFKRKIYAFAQEYFYAPNLWQKCLALALLPLSLLYCAGVILKLKFSKALDFGIPIISIGNLTLGGSGKTPLGIAILNEFEGGCAILRGYGRASKGLVKVAISGEILVGVTASGDEAMEYAKSVKNANVIVSENRDIAIKEALNLGAKYVLLDDGFGKFHIKKFNVLIHPSAKPYFDFVLPSGAYRYPSKFYAKADYVVKEGEDFTRTSEIINQTPKMVLVTAIANPQRLEPYFSLCVGREIYPDHYAFSRDELAGILARYGATSLLVTRKDAVKMEEFGLPLSVIALKTTLADKFKRIIKEKIL</sequence>
<keyword evidence="7 13" id="KW-0808">Transferase</keyword>
<dbReference type="RefSeq" id="WP_002945045.1">
    <property type="nucleotide sequence ID" value="NZ_CP012543.1"/>
</dbReference>
<accession>A0A6G5QN39</accession>
<dbReference type="UniPathway" id="UPA00359">
    <property type="reaction ID" value="UER00482"/>
</dbReference>
<keyword evidence="11 13" id="KW-0443">Lipid metabolism</keyword>
<keyword evidence="8 13" id="KW-0547">Nucleotide-binding</keyword>
<dbReference type="Pfam" id="PF02606">
    <property type="entry name" value="LpxK"/>
    <property type="match status" value="1"/>
</dbReference>
<comment type="catalytic activity">
    <reaction evidence="13">
        <text>a lipid A disaccharide + ATP = a lipid IVA + ADP + H(+)</text>
        <dbReference type="Rhea" id="RHEA:67840"/>
        <dbReference type="ChEBI" id="CHEBI:15378"/>
        <dbReference type="ChEBI" id="CHEBI:30616"/>
        <dbReference type="ChEBI" id="CHEBI:176343"/>
        <dbReference type="ChEBI" id="CHEBI:176425"/>
        <dbReference type="ChEBI" id="CHEBI:456216"/>
        <dbReference type="EC" id="2.7.1.130"/>
    </reaction>
</comment>
<dbReference type="GO" id="GO:0009029">
    <property type="term" value="F:lipid-A 4'-kinase activity"/>
    <property type="evidence" value="ECO:0007669"/>
    <property type="project" value="UniProtKB-UniRule"/>
</dbReference>
<comment type="pathway">
    <text evidence="2 13">Glycolipid biosynthesis; lipid IV(A) biosynthesis; lipid IV(A) from (3R)-3-hydroxytetradecanoyl-[acyl-carrier-protein] and UDP-N-acetyl-alpha-D-glucosamine: step 6/6.</text>
</comment>
<protein>
    <recommendedName>
        <fullName evidence="4 13">Tetraacyldisaccharide 4'-kinase</fullName>
        <ecNumber evidence="3 13">2.7.1.130</ecNumber>
    </recommendedName>
    <alternativeName>
        <fullName evidence="12 13">Lipid A 4'-kinase</fullName>
    </alternativeName>
</protein>
<evidence type="ECO:0000256" key="11">
    <source>
        <dbReference type="ARBA" id="ARBA00023098"/>
    </source>
</evidence>
<evidence type="ECO:0000256" key="13">
    <source>
        <dbReference type="HAMAP-Rule" id="MF_00409"/>
    </source>
</evidence>
<keyword evidence="5 13" id="KW-0444">Lipid biosynthesis</keyword>
<keyword evidence="6 13" id="KW-0441">Lipid A biosynthesis</keyword>
<name>A0A6G5QN39_CAMRE</name>
<dbReference type="GO" id="GO:0009245">
    <property type="term" value="P:lipid A biosynthetic process"/>
    <property type="evidence" value="ECO:0007669"/>
    <property type="project" value="UniProtKB-UniRule"/>
</dbReference>
<dbReference type="EC" id="2.7.1.130" evidence="3 13"/>
<evidence type="ECO:0000256" key="7">
    <source>
        <dbReference type="ARBA" id="ARBA00022679"/>
    </source>
</evidence>
<feature type="binding site" evidence="13">
    <location>
        <begin position="62"/>
        <end position="69"/>
    </location>
    <ligand>
        <name>ATP</name>
        <dbReference type="ChEBI" id="CHEBI:30616"/>
    </ligand>
</feature>
<proteinExistence type="inferred from homology"/>
<evidence type="ECO:0000256" key="5">
    <source>
        <dbReference type="ARBA" id="ARBA00022516"/>
    </source>
</evidence>
<dbReference type="Proteomes" id="UP000502377">
    <property type="component" value="Chromosome"/>
</dbReference>
<evidence type="ECO:0000313" key="15">
    <source>
        <dbReference type="Proteomes" id="UP000502377"/>
    </source>
</evidence>
<dbReference type="PANTHER" id="PTHR42724">
    <property type="entry name" value="TETRAACYLDISACCHARIDE 4'-KINASE"/>
    <property type="match status" value="1"/>
</dbReference>
<dbReference type="GO" id="GO:0005524">
    <property type="term" value="F:ATP binding"/>
    <property type="evidence" value="ECO:0007669"/>
    <property type="project" value="UniProtKB-UniRule"/>
</dbReference>
<evidence type="ECO:0000256" key="8">
    <source>
        <dbReference type="ARBA" id="ARBA00022741"/>
    </source>
</evidence>
<dbReference type="NCBIfam" id="NF001892">
    <property type="entry name" value="PRK00652.1-5"/>
    <property type="match status" value="1"/>
</dbReference>
<dbReference type="KEGG" id="crx:CRECT_1401"/>
<evidence type="ECO:0000256" key="1">
    <source>
        <dbReference type="ARBA" id="ARBA00002274"/>
    </source>
</evidence>
<evidence type="ECO:0000256" key="4">
    <source>
        <dbReference type="ARBA" id="ARBA00016436"/>
    </source>
</evidence>
<comment type="similarity">
    <text evidence="13">Belongs to the LpxK family.</text>
</comment>
<dbReference type="GO" id="GO:0009244">
    <property type="term" value="P:lipopolysaccharide core region biosynthetic process"/>
    <property type="evidence" value="ECO:0007669"/>
    <property type="project" value="TreeGrafter"/>
</dbReference>
<organism evidence="14 15">
    <name type="scientific">Campylobacter rectus</name>
    <name type="common">Wolinella recta</name>
    <dbReference type="NCBI Taxonomy" id="203"/>
    <lineage>
        <taxon>Bacteria</taxon>
        <taxon>Pseudomonadati</taxon>
        <taxon>Campylobacterota</taxon>
        <taxon>Epsilonproteobacteria</taxon>
        <taxon>Campylobacterales</taxon>
        <taxon>Campylobacteraceae</taxon>
        <taxon>Campylobacter</taxon>
    </lineage>
</organism>
<keyword evidence="9 13" id="KW-0418">Kinase</keyword>
<evidence type="ECO:0000256" key="2">
    <source>
        <dbReference type="ARBA" id="ARBA00004870"/>
    </source>
</evidence>
<evidence type="ECO:0000256" key="12">
    <source>
        <dbReference type="ARBA" id="ARBA00029757"/>
    </source>
</evidence>
<dbReference type="EMBL" id="CP012543">
    <property type="protein sequence ID" value="QCD47051.1"/>
    <property type="molecule type" value="Genomic_DNA"/>
</dbReference>
<comment type="function">
    <text evidence="1 13">Transfers the gamma-phosphate of ATP to the 4'-position of a tetraacyldisaccharide 1-phosphate intermediate (termed DS-1-P) to form tetraacyldisaccharide 1,4'-bis-phosphate (lipid IVA).</text>
</comment>
<evidence type="ECO:0000256" key="9">
    <source>
        <dbReference type="ARBA" id="ARBA00022777"/>
    </source>
</evidence>
<keyword evidence="10 13" id="KW-0067">ATP-binding</keyword>
<evidence type="ECO:0000256" key="6">
    <source>
        <dbReference type="ARBA" id="ARBA00022556"/>
    </source>
</evidence>
<evidence type="ECO:0000256" key="10">
    <source>
        <dbReference type="ARBA" id="ARBA00022840"/>
    </source>
</evidence>